<dbReference type="PANTHER" id="PTHR21608">
    <property type="entry name" value="KINESIN-LIKE PROTEIN CG14535"/>
    <property type="match status" value="1"/>
</dbReference>
<evidence type="ECO:0000313" key="10">
    <source>
        <dbReference type="Proteomes" id="UP000503349"/>
    </source>
</evidence>
<dbReference type="InterPro" id="IPR054132">
    <property type="entry name" value="Consortin_N"/>
</dbReference>
<feature type="compositionally biased region" description="Acidic residues" evidence="6">
    <location>
        <begin position="2180"/>
        <end position="2212"/>
    </location>
</feature>
<feature type="compositionally biased region" description="Polar residues" evidence="6">
    <location>
        <begin position="952"/>
        <end position="971"/>
    </location>
</feature>
<feature type="compositionally biased region" description="Low complexity" evidence="6">
    <location>
        <begin position="1553"/>
        <end position="1564"/>
    </location>
</feature>
<feature type="compositionally biased region" description="Basic and acidic residues" evidence="6">
    <location>
        <begin position="1428"/>
        <end position="1438"/>
    </location>
</feature>
<dbReference type="Proteomes" id="UP000503349">
    <property type="component" value="Chromosome 18"/>
</dbReference>
<feature type="region of interest" description="Disordered" evidence="6">
    <location>
        <begin position="2254"/>
        <end position="2282"/>
    </location>
</feature>
<feature type="compositionally biased region" description="Low complexity" evidence="6">
    <location>
        <begin position="1217"/>
        <end position="1227"/>
    </location>
</feature>
<evidence type="ECO:0000256" key="6">
    <source>
        <dbReference type="SAM" id="MobiDB-lite"/>
    </source>
</evidence>
<feature type="compositionally biased region" description="Low complexity" evidence="6">
    <location>
        <begin position="1600"/>
        <end position="1610"/>
    </location>
</feature>
<feature type="compositionally biased region" description="Basic and acidic residues" evidence="6">
    <location>
        <begin position="1501"/>
        <end position="1518"/>
    </location>
</feature>
<dbReference type="GO" id="GO:0005856">
    <property type="term" value="C:cytoskeleton"/>
    <property type="evidence" value="ECO:0007669"/>
    <property type="project" value="UniProtKB-SubCell"/>
</dbReference>
<comment type="subcellular location">
    <subcellularLocation>
        <location evidence="1">Cytoplasm</location>
        <location evidence="1">Cytoskeleton</location>
    </subcellularLocation>
</comment>
<evidence type="ECO:0000259" key="8">
    <source>
        <dbReference type="PROSITE" id="PS50067"/>
    </source>
</evidence>
<keyword evidence="7" id="KW-0812">Transmembrane</keyword>
<dbReference type="SUPFAM" id="SSF52540">
    <property type="entry name" value="P-loop containing nucleoside triphosphate hydrolases"/>
    <property type="match status" value="1"/>
</dbReference>
<feature type="compositionally biased region" description="Polar residues" evidence="6">
    <location>
        <begin position="1794"/>
        <end position="1807"/>
    </location>
</feature>
<dbReference type="GO" id="GO:0003777">
    <property type="term" value="F:microtubule motor activity"/>
    <property type="evidence" value="ECO:0007669"/>
    <property type="project" value="InterPro"/>
</dbReference>
<feature type="compositionally biased region" description="Polar residues" evidence="6">
    <location>
        <begin position="982"/>
        <end position="999"/>
    </location>
</feature>
<dbReference type="InterPro" id="IPR001752">
    <property type="entry name" value="Kinesin_motor_dom"/>
</dbReference>
<gene>
    <name evidence="9" type="ORF">EXN66_Car018281</name>
</gene>
<feature type="compositionally biased region" description="Low complexity" evidence="6">
    <location>
        <begin position="1808"/>
        <end position="1819"/>
    </location>
</feature>
<dbReference type="SMART" id="SM00129">
    <property type="entry name" value="KISc"/>
    <property type="match status" value="1"/>
</dbReference>
<evidence type="ECO:0000256" key="3">
    <source>
        <dbReference type="ARBA" id="ARBA00022840"/>
    </source>
</evidence>
<protein>
    <submittedName>
        <fullName evidence="9">Kinesin-like protein KIF26A</fullName>
    </submittedName>
</protein>
<keyword evidence="7" id="KW-1133">Transmembrane helix</keyword>
<organism evidence="9 10">
    <name type="scientific">Channa argus</name>
    <name type="common">Northern snakehead</name>
    <name type="synonym">Ophicephalus argus</name>
    <dbReference type="NCBI Taxonomy" id="215402"/>
    <lineage>
        <taxon>Eukaryota</taxon>
        <taxon>Metazoa</taxon>
        <taxon>Chordata</taxon>
        <taxon>Craniata</taxon>
        <taxon>Vertebrata</taxon>
        <taxon>Euteleostomi</taxon>
        <taxon>Actinopterygii</taxon>
        <taxon>Neopterygii</taxon>
        <taxon>Teleostei</taxon>
        <taxon>Neoteleostei</taxon>
        <taxon>Acanthomorphata</taxon>
        <taxon>Anabantaria</taxon>
        <taxon>Anabantiformes</taxon>
        <taxon>Channoidei</taxon>
        <taxon>Channidae</taxon>
        <taxon>Channa</taxon>
    </lineage>
</organism>
<keyword evidence="4" id="KW-0963">Cytoplasm</keyword>
<evidence type="ECO:0000256" key="4">
    <source>
        <dbReference type="ARBA" id="ARBA00023212"/>
    </source>
</evidence>
<keyword evidence="4" id="KW-0206">Cytoskeleton</keyword>
<dbReference type="Pfam" id="PF22883">
    <property type="entry name" value="Consortin_N"/>
    <property type="match status" value="1"/>
</dbReference>
<feature type="compositionally biased region" description="Basic residues" evidence="6">
    <location>
        <begin position="1643"/>
        <end position="1652"/>
    </location>
</feature>
<proteinExistence type="inferred from homology"/>
<feature type="domain" description="Kinesin motor" evidence="8">
    <location>
        <begin position="435"/>
        <end position="781"/>
    </location>
</feature>
<feature type="region of interest" description="Disordered" evidence="6">
    <location>
        <begin position="952"/>
        <end position="1012"/>
    </location>
</feature>
<dbReference type="GO" id="GO:0007018">
    <property type="term" value="P:microtubule-based movement"/>
    <property type="evidence" value="ECO:0007669"/>
    <property type="project" value="InterPro"/>
</dbReference>
<reference evidence="9 10" key="1">
    <citation type="submission" date="2019-02" db="EMBL/GenBank/DDBJ databases">
        <title>Opniocepnalus argus genome.</title>
        <authorList>
            <person name="Zhou C."/>
            <person name="Xiao S."/>
        </authorList>
    </citation>
    <scope>NUCLEOTIDE SEQUENCE [LARGE SCALE GENOMIC DNA]</scope>
    <source>
        <strain evidence="9">OARG1902GOOAL</strain>
        <tissue evidence="9">Muscle</tissue>
    </source>
</reference>
<feature type="compositionally biased region" description="Basic residues" evidence="6">
    <location>
        <begin position="1820"/>
        <end position="1834"/>
    </location>
</feature>
<sequence length="2353" mass="259107">MSSLTGRGERDISCVGKNNSLELQHHSEPFGFSASVQGKERQSKERPTTEGARGSRGDLHRGMCQRADAVPSYTSLPGTVGDRIRSTMSFGSGTINRGPVSVNPGFGRVERKVACCEKCSASLVALKKQALSLAVHHHFSSKDSSDLSAFLNENLRVHTWFTAESTDREREQGQCGTCGTNLNQLKQEAIQVALSRGQSLAKPPFESGLSTGTLLGQREPKHWDRAPREAATAVHQPHSQTYSPHSPRSPRTPQRTPQTLRRRGPKHPNPDMDRWVEEQQQLVTSKCVSTATRVTMYPYHQDLKRITRTRRDKSAPVITIMCRAMRDTLTSPATEVDKAPDDATLGCANAGTMEKSSKIPPISRVVTIANTAAISFLSRAAEKLNLMRKKGQASDPAPAHFSTCFREIIQKNPLPMPSCLLQAATRTKDSPNVGKVKVVLRVNPTVSGGQSQPPVLWTDPSKKRVTIMEPVSMSQSHNTMTLGRDGKHFLKTFNFDAAYNQESSQAEVCAGVLADVIRCVLSGSDGCVLGLGCADVGSWSSMVGGDESIQKLGLIPCAISWLYSAIERRREKTWTDLTVSVSAIELCCGEEDTLRDLLGEVTTSLGSAQDSPKAHIKIQEDPIYGIQLRNHNRVKAPTAERAASLLDAAITARRHSDFITYLCHSSIMFFTLHVQPPRTESSTIGKGSRGPTKLTMIDVCSGMRGKSKNKPPHYELGPVVLSLLSGPKSTPNKANKLTMLLRESLGHTNCHITVIAQVADSLANLHETVSTIQLAARIRRTQKRTKQFAFYSPCGKSLPKEKRGTSLSLRAFHSTDEVDLDTCPLRLRGELDEHSSSDQSCDTVIQIDSDGLVQSKLTPRLATPKFVPIIPSLHPNNADLDDPEFTALLQELLRIPQLQGGKNEENVQRHIEMLKDDMKPPERDCLKCETFAELQERLGCIDGSEMIMEALKSSSNGPAVNSVTTKSQPQKESGKQKDTRSSESPQTLLNQGTGCNQTSAREKQTDGAYPGDFFQREDSGLYDCEECSANSSSEELLNQTLNMNCRSDLSNTGMHKSDDKLSSQDFEVNAQGMATTTSLALQPPGKQESCEGADCFEPDKRTSPIGKSSPISPSSSCSSSHSLAPSVIHQDVLHNPTAEDVKEMKATITVTVQQPLDLKGHDELVFSMVEEVTISGALNRGRTGGNIICIRDSAQSQEQDTTFSQPIRIISNVNEDSGSSSVTSKTSAAHPVTTEDSTETPQYQIRREKRFLPSFINPMLINTDMDWGWDCAKEKVRVYDTDVKSGPELKTINAKCREERKKSGAVPCEIHAKKSDKLCDSPFSLRCHPSVVSKGSPFSNTTTENTICEKRTRNTDKTYPRDREHVYSTNKQQGSEQGEIIYKCVGNDPRRIGVSPGCQETPSASFKSGSLHKGWQNAKQQETYHGSHMPDNHGHPREVTSSTPCSPVITRERRQGGVHSPVNYNDCVSSPRKYGTEYKHISSSAPTKGLGSFFETSNPRMKPDSMSDRLKSPTEHSGRLFNAKLEQLATRTNSLGRTPKDFPSLDRGSSNTSIRSKGSSKGSIDGACKRGYKGNNEGDCTLPRSSRSPRKNPRSDQSHHFFSSESPESQSTRHSHSKLSAVGKLKIASPKIRRLSAPSIKNLSHKGLRHSISRSASLSPDGKTVSFERTSSFFSSSPPRSFHSISRTPSQSSTCSSTKSAIQGFLNGRISDLLKEKSSSPTSGGADQVAALPSPYSHVTAPRMPDHMSGHASDTTSVLSGDLPPAMGKTSLYFSNRNSMVSSGYDSMVRDSEATGSSASNRGSVSDRSGSLHSVASRSRSSRRKGSTGSHQRRLSHDAHQSPRRSASGLRSRWMDPEIPEAYDIKVYEIDNVQRMQKRAGAGKQGPGCFSAKLKFLEHRQQRMSEVRTKYSILRRELEQAKHNLMLEPAKWNQEFDLWQTFEVDSLEHLEALEDVTARLQNKLNVCKANIMMVTSFDKRLGNIHLGNKSLEVTKVMGNKNTNPAKSPDTGPTQKEEGVVIDGTTGKVSRDGPMGLSTELLASLQSLGENGDYTLLPHSLHQVNFGLIFSLICLEEIVLYPSRINHCDDNDFIRKDQWAIQFLQLEKLYHERLLSNLTVMQDNWGNASIYLFLLYKIRNPKPEWNVNNLEPSRQDIKRDQEMNSESELSERQTDNQGGGEEGDGEEEEQTYEDGQEVEEEEACEETPEEEEVKVEWPTGVPQASDKDLAKLSHTEGNSSPDGLVSILKRRRASLDGLPPQSNIDTKQNSKRKVRFSEPEDGIEQDEVGGDSCLILLLLCLVTVVISVGGTALYCTLVGSYSSICADFTHNVDFYIMNVRGFFEGLGHWLPYWT</sequence>
<keyword evidence="3" id="KW-0067">ATP-binding</keyword>
<feature type="region of interest" description="Disordered" evidence="6">
    <location>
        <begin position="2144"/>
        <end position="2224"/>
    </location>
</feature>
<dbReference type="Pfam" id="PF23081">
    <property type="entry name" value="HTH_KIF26A_B_1st"/>
    <property type="match status" value="1"/>
</dbReference>
<feature type="region of interest" description="Disordered" evidence="6">
    <location>
        <begin position="221"/>
        <end position="272"/>
    </location>
</feature>
<feature type="region of interest" description="Disordered" evidence="6">
    <location>
        <begin position="1213"/>
        <end position="1242"/>
    </location>
</feature>
<dbReference type="GO" id="GO:0071253">
    <property type="term" value="F:connexin binding"/>
    <property type="evidence" value="ECO:0007669"/>
    <property type="project" value="InterPro"/>
</dbReference>
<dbReference type="GO" id="GO:0008017">
    <property type="term" value="F:microtubule binding"/>
    <property type="evidence" value="ECO:0007669"/>
    <property type="project" value="InterPro"/>
</dbReference>
<keyword evidence="7" id="KW-0472">Membrane</keyword>
<feature type="compositionally biased region" description="Polar residues" evidence="6">
    <location>
        <begin position="1999"/>
        <end position="2013"/>
    </location>
</feature>
<feature type="compositionally biased region" description="Basic and acidic residues" evidence="6">
    <location>
        <begin position="2152"/>
        <end position="2161"/>
    </location>
</feature>
<dbReference type="InterPro" id="IPR027417">
    <property type="entry name" value="P-loop_NTPase"/>
</dbReference>
<feature type="compositionally biased region" description="Basic and acidic residues" evidence="6">
    <location>
        <begin position="38"/>
        <end position="61"/>
    </location>
</feature>
<feature type="region of interest" description="Disordered" evidence="6">
    <location>
        <begin position="1787"/>
        <end position="1853"/>
    </location>
</feature>
<name>A0A6G1QJV5_CHAAH</name>
<keyword evidence="2" id="KW-0547">Nucleotide-binding</keyword>
<feature type="compositionally biased region" description="Basic and acidic residues" evidence="6">
    <location>
        <begin position="972"/>
        <end position="981"/>
    </location>
</feature>
<evidence type="ECO:0000256" key="7">
    <source>
        <dbReference type="SAM" id="Phobius"/>
    </source>
</evidence>
<evidence type="ECO:0000256" key="2">
    <source>
        <dbReference type="ARBA" id="ARBA00022741"/>
    </source>
</evidence>
<feature type="compositionally biased region" description="Low complexity" evidence="6">
    <location>
        <begin position="243"/>
        <end position="259"/>
    </location>
</feature>
<comment type="caution">
    <text evidence="5">Lacks conserved residue(s) required for the propagation of feature annotation.</text>
</comment>
<reference evidence="10" key="2">
    <citation type="submission" date="2019-02" db="EMBL/GenBank/DDBJ databases">
        <title>Opniocepnalus argus Var Kimnra genome.</title>
        <authorList>
            <person name="Zhou C."/>
            <person name="Xiao S."/>
        </authorList>
    </citation>
    <scope>NUCLEOTIDE SEQUENCE [LARGE SCALE GENOMIC DNA]</scope>
</reference>
<dbReference type="PANTHER" id="PTHR21608:SF8">
    <property type="entry name" value="KINESIN-LIKE PROTEIN KIF26B"/>
    <property type="match status" value="1"/>
</dbReference>
<dbReference type="InterPro" id="IPR028129">
    <property type="entry name" value="Consortin_C"/>
</dbReference>
<comment type="similarity">
    <text evidence="5">Belongs to the TRAFAC class myosin-kinesin ATPase superfamily. Kinesin family.</text>
</comment>
<feature type="region of interest" description="Disordered" evidence="6">
    <location>
        <begin position="1998"/>
        <end position="2032"/>
    </location>
</feature>
<feature type="transmembrane region" description="Helical" evidence="7">
    <location>
        <begin position="2293"/>
        <end position="2313"/>
    </location>
</feature>
<dbReference type="GO" id="GO:0042998">
    <property type="term" value="P:positive regulation of Golgi to plasma membrane protein transport"/>
    <property type="evidence" value="ECO:0007669"/>
    <property type="project" value="InterPro"/>
</dbReference>
<feature type="region of interest" description="Disordered" evidence="6">
    <location>
        <begin position="26"/>
        <end position="62"/>
    </location>
</feature>
<evidence type="ECO:0000256" key="5">
    <source>
        <dbReference type="PROSITE-ProRule" id="PRU00283"/>
    </source>
</evidence>
<dbReference type="InterPro" id="IPR057090">
    <property type="entry name" value="HTH_KIF26A_B_1st"/>
</dbReference>
<feature type="compositionally biased region" description="Low complexity" evidence="6">
    <location>
        <begin position="1667"/>
        <end position="1697"/>
    </location>
</feature>
<keyword evidence="10" id="KW-1185">Reference proteome</keyword>
<dbReference type="EMBL" id="CM015729">
    <property type="protein sequence ID" value="KAF3702593.1"/>
    <property type="molecule type" value="Genomic_DNA"/>
</dbReference>
<dbReference type="InterPro" id="IPR036961">
    <property type="entry name" value="Kinesin_motor_dom_sf"/>
</dbReference>
<dbReference type="Pfam" id="PF00225">
    <property type="entry name" value="Kinesin"/>
    <property type="match status" value="1"/>
</dbReference>
<dbReference type="GO" id="GO:0005524">
    <property type="term" value="F:ATP binding"/>
    <property type="evidence" value="ECO:0007669"/>
    <property type="project" value="UniProtKB-KW"/>
</dbReference>
<dbReference type="PROSITE" id="PS50067">
    <property type="entry name" value="KINESIN_MOTOR_2"/>
    <property type="match status" value="1"/>
</dbReference>
<evidence type="ECO:0000313" key="9">
    <source>
        <dbReference type="EMBL" id="KAF3702593.1"/>
    </source>
</evidence>
<dbReference type="Gene3D" id="3.40.850.10">
    <property type="entry name" value="Kinesin motor domain"/>
    <property type="match status" value="1"/>
</dbReference>
<dbReference type="Pfam" id="PF15281">
    <property type="entry name" value="Consortin_C"/>
    <property type="match status" value="1"/>
</dbReference>
<dbReference type="InterPro" id="IPR027640">
    <property type="entry name" value="Kinesin-like_fam"/>
</dbReference>
<feature type="region of interest" description="Disordered" evidence="6">
    <location>
        <begin position="1080"/>
        <end position="1123"/>
    </location>
</feature>
<feature type="region of interest" description="Disordered" evidence="6">
    <location>
        <begin position="1"/>
        <end position="20"/>
    </location>
</feature>
<accession>A0A6G1QJV5</accession>
<feature type="region of interest" description="Disordered" evidence="6">
    <location>
        <begin position="1426"/>
        <end position="1445"/>
    </location>
</feature>
<evidence type="ECO:0000256" key="1">
    <source>
        <dbReference type="ARBA" id="ARBA00004245"/>
    </source>
</evidence>
<feature type="region of interest" description="Disordered" evidence="6">
    <location>
        <begin position="1478"/>
        <end position="1697"/>
    </location>
</feature>
<feature type="compositionally biased region" description="Low complexity" evidence="6">
    <location>
        <begin position="1103"/>
        <end position="1123"/>
    </location>
</feature>
<feature type="region of interest" description="Disordered" evidence="6">
    <location>
        <begin position="1736"/>
        <end position="1763"/>
    </location>
</feature>
<dbReference type="GO" id="GO:0005802">
    <property type="term" value="C:trans-Golgi network"/>
    <property type="evidence" value="ECO:0007669"/>
    <property type="project" value="InterPro"/>
</dbReference>